<sequence>MNIKDIAELASVSSATVSRYFNERQSLSQETQGRIQKVIEVTGYNPKRVSNKVDINRNPTIGVLIPSLLNPVFAEIVAGIQQRARHFNYSVIIIDTDYQPERERNAVVDLIRQRVSGVIMTVANPNNCAALELLQEFHLPVSLVHNQTHPETNAYRYPAVFVNNYQAGWDVATQLLAKGHRQLGMIAGQFNRTDRAQKRYEGFRDCINNNPQATLDTVLEIDPTVTNPFTDTNQTAFPSDITAWFCSNDLIALQLTNYLLRHGRLVPEQVSVVGFDGMSIGQITYPPLATVKVPHQQMGIIAVDLLLNSRHHATLSLHSELNYELSLSGTVADVLRTNNTIQSIG</sequence>
<dbReference type="InterPro" id="IPR001387">
    <property type="entry name" value="Cro/C1-type_HTH"/>
</dbReference>
<dbReference type="Gene3D" id="1.10.260.40">
    <property type="entry name" value="lambda repressor-like DNA-binding domains"/>
    <property type="match status" value="1"/>
</dbReference>
<dbReference type="SUPFAM" id="SSF47413">
    <property type="entry name" value="lambda repressor-like DNA-binding domains"/>
    <property type="match status" value="1"/>
</dbReference>
<accession>A0ABS7YQW2</accession>
<dbReference type="InterPro" id="IPR001761">
    <property type="entry name" value="Peripla_BP/Lac1_sug-bd_dom"/>
</dbReference>
<reference evidence="7" key="1">
    <citation type="submission" date="2023-07" db="EMBL/GenBank/DDBJ databases">
        <title>Molecular identification of indigenous halophilic bacteria isolated from red sea cost, biodegradation of synthetic dyes and assessment of degraded metabolite toxicity.</title>
        <authorList>
            <person name="Chaieb K."/>
            <person name="Altayb H.N."/>
        </authorList>
    </citation>
    <scope>NUCLEOTIDE SEQUENCE [LARGE SCALE GENOMIC DNA]</scope>
    <source>
        <strain evidence="7">K20</strain>
    </source>
</reference>
<evidence type="ECO:0000259" key="4">
    <source>
        <dbReference type="PROSITE" id="PS50932"/>
    </source>
</evidence>
<keyword evidence="3" id="KW-0804">Transcription</keyword>
<dbReference type="CDD" id="cd01392">
    <property type="entry name" value="HTH_LacI"/>
    <property type="match status" value="1"/>
</dbReference>
<evidence type="ECO:0000256" key="2">
    <source>
        <dbReference type="ARBA" id="ARBA00023125"/>
    </source>
</evidence>
<evidence type="ECO:0000259" key="5">
    <source>
        <dbReference type="PROSITE" id="PS50943"/>
    </source>
</evidence>
<evidence type="ECO:0000256" key="1">
    <source>
        <dbReference type="ARBA" id="ARBA00023015"/>
    </source>
</evidence>
<dbReference type="InterPro" id="IPR028082">
    <property type="entry name" value="Peripla_BP_I"/>
</dbReference>
<organism evidence="6 7">
    <name type="scientific">Vibrio tritonius</name>
    <dbReference type="NCBI Taxonomy" id="1435069"/>
    <lineage>
        <taxon>Bacteria</taxon>
        <taxon>Pseudomonadati</taxon>
        <taxon>Pseudomonadota</taxon>
        <taxon>Gammaproteobacteria</taxon>
        <taxon>Vibrionales</taxon>
        <taxon>Vibrionaceae</taxon>
        <taxon>Vibrio</taxon>
    </lineage>
</organism>
<evidence type="ECO:0000256" key="3">
    <source>
        <dbReference type="ARBA" id="ARBA00023163"/>
    </source>
</evidence>
<dbReference type="InterPro" id="IPR010982">
    <property type="entry name" value="Lambda_DNA-bd_dom_sf"/>
</dbReference>
<name>A0ABS7YQW2_9VIBR</name>
<dbReference type="SUPFAM" id="SSF53822">
    <property type="entry name" value="Periplasmic binding protein-like I"/>
    <property type="match status" value="1"/>
</dbReference>
<dbReference type="Pfam" id="PF00532">
    <property type="entry name" value="Peripla_BP_1"/>
    <property type="match status" value="1"/>
</dbReference>
<keyword evidence="7" id="KW-1185">Reference proteome</keyword>
<dbReference type="Pfam" id="PF00356">
    <property type="entry name" value="LacI"/>
    <property type="match status" value="1"/>
</dbReference>
<comment type="caution">
    <text evidence="6">The sequence shown here is derived from an EMBL/GenBank/DDBJ whole genome shotgun (WGS) entry which is preliminary data.</text>
</comment>
<feature type="domain" description="HTH lacI-type" evidence="4">
    <location>
        <begin position="1"/>
        <end position="44"/>
    </location>
</feature>
<dbReference type="SMART" id="SM00354">
    <property type="entry name" value="HTH_LACI"/>
    <property type="match status" value="1"/>
</dbReference>
<dbReference type="Gene3D" id="3.40.50.2300">
    <property type="match status" value="2"/>
</dbReference>
<evidence type="ECO:0000313" key="6">
    <source>
        <dbReference type="EMBL" id="MCA2016614.1"/>
    </source>
</evidence>
<feature type="domain" description="HTH cro/C1-type" evidence="5">
    <location>
        <begin position="1"/>
        <end position="45"/>
    </location>
</feature>
<dbReference type="EMBL" id="JAIWIU010000065">
    <property type="protein sequence ID" value="MCA2016614.1"/>
    <property type="molecule type" value="Genomic_DNA"/>
</dbReference>
<protein>
    <submittedName>
        <fullName evidence="6">Substrate-binding domain-containing protein</fullName>
    </submittedName>
</protein>
<dbReference type="Proteomes" id="UP001199044">
    <property type="component" value="Unassembled WGS sequence"/>
</dbReference>
<dbReference type="PANTHER" id="PTHR30146">
    <property type="entry name" value="LACI-RELATED TRANSCRIPTIONAL REPRESSOR"/>
    <property type="match status" value="1"/>
</dbReference>
<dbReference type="PROSITE" id="PS50932">
    <property type="entry name" value="HTH_LACI_2"/>
    <property type="match status" value="1"/>
</dbReference>
<dbReference type="RefSeq" id="WP_225250586.1">
    <property type="nucleotide sequence ID" value="NZ_JAIWIU010000065.1"/>
</dbReference>
<dbReference type="InterPro" id="IPR000843">
    <property type="entry name" value="HTH_LacI"/>
</dbReference>
<keyword evidence="1" id="KW-0805">Transcription regulation</keyword>
<dbReference type="PROSITE" id="PS50943">
    <property type="entry name" value="HTH_CROC1"/>
    <property type="match status" value="1"/>
</dbReference>
<evidence type="ECO:0000313" key="7">
    <source>
        <dbReference type="Proteomes" id="UP001199044"/>
    </source>
</evidence>
<gene>
    <name evidence="6" type="ORF">LDJ79_10875</name>
</gene>
<dbReference type="PANTHER" id="PTHR30146:SF109">
    <property type="entry name" value="HTH-TYPE TRANSCRIPTIONAL REGULATOR GALS"/>
    <property type="match status" value="1"/>
</dbReference>
<proteinExistence type="predicted"/>
<keyword evidence="2" id="KW-0238">DNA-binding</keyword>